<organism evidence="1 2">
    <name type="scientific">Variimorphobacter saccharofermentans</name>
    <dbReference type="NCBI Taxonomy" id="2755051"/>
    <lineage>
        <taxon>Bacteria</taxon>
        <taxon>Bacillati</taxon>
        <taxon>Bacillota</taxon>
        <taxon>Clostridia</taxon>
        <taxon>Lachnospirales</taxon>
        <taxon>Lachnospiraceae</taxon>
        <taxon>Variimorphobacter</taxon>
    </lineage>
</organism>
<dbReference type="AlphaFoldDB" id="A0A839K439"/>
<keyword evidence="2" id="KW-1185">Reference proteome</keyword>
<dbReference type="EMBL" id="JACEGA010000001">
    <property type="protein sequence ID" value="MBB2184663.1"/>
    <property type="molecule type" value="Genomic_DNA"/>
</dbReference>
<evidence type="ECO:0000313" key="2">
    <source>
        <dbReference type="Proteomes" id="UP000574276"/>
    </source>
</evidence>
<dbReference type="Proteomes" id="UP000574276">
    <property type="component" value="Unassembled WGS sequence"/>
</dbReference>
<protein>
    <submittedName>
        <fullName evidence="1">Uncharacterized protein</fullName>
    </submittedName>
</protein>
<name>A0A839K439_9FIRM</name>
<reference evidence="1 2" key="1">
    <citation type="submission" date="2020-07" db="EMBL/GenBank/DDBJ databases">
        <title>Characterization and genome sequencing of isolate MD1, a novel member within the family Lachnospiraceae.</title>
        <authorList>
            <person name="Rettenmaier R."/>
            <person name="Di Bello L."/>
            <person name="Zinser C."/>
            <person name="Scheitz K."/>
            <person name="Liebl W."/>
            <person name="Zverlov V."/>
        </authorList>
    </citation>
    <scope>NUCLEOTIDE SEQUENCE [LARGE SCALE GENOMIC DNA]</scope>
    <source>
        <strain evidence="1 2">MD1</strain>
    </source>
</reference>
<proteinExistence type="predicted"/>
<accession>A0A839K439</accession>
<comment type="caution">
    <text evidence="1">The sequence shown here is derived from an EMBL/GenBank/DDBJ whole genome shotgun (WGS) entry which is preliminary data.</text>
</comment>
<dbReference type="RefSeq" id="WP_228354226.1">
    <property type="nucleotide sequence ID" value="NZ_JACEGA010000001.1"/>
</dbReference>
<gene>
    <name evidence="1" type="ORF">H0486_17495</name>
</gene>
<evidence type="ECO:0000313" key="1">
    <source>
        <dbReference type="EMBL" id="MBB2184663.1"/>
    </source>
</evidence>
<sequence>MNIFIKNFCPYSTNIPEIILVNNSVCVLTKEDGSGWDLEKGDILEYHFDKYPSSVVDQQTLLIGYVKNNVMYEGEIYRQLSGSYTLDVQEKGEYFLYLLSASSDYLTLKTGGDIFKG</sequence>